<sequence length="367" mass="41973">MTKSISVFVPLYNHEKFIRATLTSALAQTLPPDEIVVIDDGSSDGSIEAAKSVLHPSIQIIAEQRNLGGPTTMRGLSFCKGNLVAILNSDDTWSPEKLKRQVDHLEKNQNCGVVFTLVSLIDEHGKTWKQATNRHQSLFQARNRDRHAWLRYFFHSGNVFCASSATVRRECFDRLGPLDGRYVQLQDLDMWLRIAMAGYDIHVVQDNLTYYRLARNGSNMSVGSPQNRAIYATEYARLLRNYWSVLSLDELLKIFPDISVSDDADDSLVLFYLAKYAAKQPTLHHRLFALETMQKWGGNLEAMRLAAKCHGFTHIEYRNFVAGWPIKETLVLGLLTKIEKIANQFLPYDFQQRIKTLILRINDRRHS</sequence>
<reference evidence="2" key="1">
    <citation type="submission" date="2019-04" db="EMBL/GenBank/DDBJ databases">
        <title>Whole genome sequencing of cave bacteria.</title>
        <authorList>
            <person name="Gan H.M."/>
            <person name="Barton H."/>
            <person name="Savka M.A."/>
        </authorList>
    </citation>
    <scope>NUCLEOTIDE SEQUENCE [LARGE SCALE GENOMIC DNA]</scope>
    <source>
        <strain evidence="2">LC387</strain>
    </source>
</reference>
<dbReference type="Pfam" id="PF00535">
    <property type="entry name" value="Glycos_transf_2"/>
    <property type="match status" value="1"/>
</dbReference>
<proteinExistence type="predicted"/>
<dbReference type="STRING" id="211460.YH63_02500"/>
<protein>
    <submittedName>
        <fullName evidence="2">Glycosyltransferase family 2 protein</fullName>
    </submittedName>
</protein>
<feature type="domain" description="Glycosyltransferase 2-like" evidence="1">
    <location>
        <begin position="6"/>
        <end position="155"/>
    </location>
</feature>
<dbReference type="InterPro" id="IPR050834">
    <property type="entry name" value="Glycosyltransf_2"/>
</dbReference>
<accession>A0A4U6BQS6</accession>
<dbReference type="RefSeq" id="WP_046826658.1">
    <property type="nucleotide sequence ID" value="NZ_LBIA02000001.1"/>
</dbReference>
<dbReference type="Proteomes" id="UP000034832">
    <property type="component" value="Unassembled WGS sequence"/>
</dbReference>
<dbReference type="SUPFAM" id="SSF53448">
    <property type="entry name" value="Nucleotide-diphospho-sugar transferases"/>
    <property type="match status" value="1"/>
</dbReference>
<evidence type="ECO:0000313" key="2">
    <source>
        <dbReference type="EMBL" id="TKT72899.1"/>
    </source>
</evidence>
<name>A0A4U6BQS6_9BRAD</name>
<evidence type="ECO:0000313" key="3">
    <source>
        <dbReference type="Proteomes" id="UP000034832"/>
    </source>
</evidence>
<comment type="caution">
    <text evidence="2">The sequence shown here is derived from an EMBL/GenBank/DDBJ whole genome shotgun (WGS) entry which is preliminary data.</text>
</comment>
<dbReference type="InterPro" id="IPR001173">
    <property type="entry name" value="Glyco_trans_2-like"/>
</dbReference>
<dbReference type="AlphaFoldDB" id="A0A4U6BQS6"/>
<dbReference type="EMBL" id="LBIA02000001">
    <property type="protein sequence ID" value="TKT72899.1"/>
    <property type="molecule type" value="Genomic_DNA"/>
</dbReference>
<dbReference type="Gene3D" id="3.90.550.10">
    <property type="entry name" value="Spore Coat Polysaccharide Biosynthesis Protein SpsA, Chain A"/>
    <property type="match status" value="1"/>
</dbReference>
<dbReference type="PANTHER" id="PTHR43685:SF2">
    <property type="entry name" value="GLYCOSYLTRANSFERASE 2-LIKE DOMAIN-CONTAINING PROTEIN"/>
    <property type="match status" value="1"/>
</dbReference>
<dbReference type="InterPro" id="IPR029044">
    <property type="entry name" value="Nucleotide-diphossugar_trans"/>
</dbReference>
<organism evidence="2 3">
    <name type="scientific">Afipia massiliensis</name>
    <dbReference type="NCBI Taxonomy" id="211460"/>
    <lineage>
        <taxon>Bacteria</taxon>
        <taxon>Pseudomonadati</taxon>
        <taxon>Pseudomonadota</taxon>
        <taxon>Alphaproteobacteria</taxon>
        <taxon>Hyphomicrobiales</taxon>
        <taxon>Nitrobacteraceae</taxon>
        <taxon>Afipia</taxon>
    </lineage>
</organism>
<evidence type="ECO:0000259" key="1">
    <source>
        <dbReference type="Pfam" id="PF00535"/>
    </source>
</evidence>
<dbReference type="OrthoDB" id="9802649at2"/>
<gene>
    <name evidence="2" type="ORF">YH63_016520</name>
</gene>
<dbReference type="PANTHER" id="PTHR43685">
    <property type="entry name" value="GLYCOSYLTRANSFERASE"/>
    <property type="match status" value="1"/>
</dbReference>
<keyword evidence="3" id="KW-1185">Reference proteome</keyword>
<dbReference type="GO" id="GO:0016740">
    <property type="term" value="F:transferase activity"/>
    <property type="evidence" value="ECO:0007669"/>
    <property type="project" value="UniProtKB-KW"/>
</dbReference>